<dbReference type="InterPro" id="IPR011089">
    <property type="entry name" value="GmrSD_C"/>
</dbReference>
<dbReference type="PANTHER" id="PTHR24094">
    <property type="entry name" value="SECRETED PROTEIN"/>
    <property type="match status" value="1"/>
</dbReference>
<sequence length="254" mass="28509">MEETWPYHVTVFTSPESRARRITTSQHPHTFEDAAELARKARLVARIRTVFIILLCLATAAYGLMLVLPRLNPYSQQGLPRLSASLHEIETIPMRQKIIGYERTAFGASWDNSPGTSCDTRDVVMAGQTPSAPNCDAQGSELFDPYSQELISTDAIEVDHIFPLSAAWDHGAYQWDDATRQQFANDPLNLVATSRELNQSKSDSLPEEWLPPHPRATCWYSERVAAVAAAYRLSLSENSVQVMKKQCQFGNLLR</sequence>
<dbReference type="AlphaFoldDB" id="A0AAV5G687"/>
<keyword evidence="1" id="KW-1133">Transmembrane helix</keyword>
<dbReference type="PANTHER" id="PTHR24094:SF15">
    <property type="entry name" value="AMP-DEPENDENT SYNTHETASE_LIGASE DOMAIN-CONTAINING PROTEIN-RELATED"/>
    <property type="match status" value="1"/>
</dbReference>
<keyword evidence="1" id="KW-0472">Membrane</keyword>
<feature type="transmembrane region" description="Helical" evidence="1">
    <location>
        <begin position="49"/>
        <end position="68"/>
    </location>
</feature>
<dbReference type="RefSeq" id="WP_236163770.1">
    <property type="nucleotide sequence ID" value="NZ_BQKK01000002.1"/>
</dbReference>
<evidence type="ECO:0000259" key="2">
    <source>
        <dbReference type="Pfam" id="PF07510"/>
    </source>
</evidence>
<dbReference type="Pfam" id="PF07510">
    <property type="entry name" value="GmrSD_C"/>
    <property type="match status" value="1"/>
</dbReference>
<keyword evidence="1" id="KW-0812">Transmembrane</keyword>
<accession>A0AAV5G687</accession>
<comment type="caution">
    <text evidence="3">The sequence shown here is derived from an EMBL/GenBank/DDBJ whole genome shotgun (WGS) entry which is preliminary data.</text>
</comment>
<organism evidence="3 4">
    <name type="scientific">Corynebacterium ammoniagenes</name>
    <name type="common">Brevibacterium ammoniagenes</name>
    <dbReference type="NCBI Taxonomy" id="1697"/>
    <lineage>
        <taxon>Bacteria</taxon>
        <taxon>Bacillati</taxon>
        <taxon>Actinomycetota</taxon>
        <taxon>Actinomycetes</taxon>
        <taxon>Mycobacteriales</taxon>
        <taxon>Corynebacteriaceae</taxon>
        <taxon>Corynebacterium</taxon>
    </lineage>
</organism>
<evidence type="ECO:0000313" key="3">
    <source>
        <dbReference type="EMBL" id="GJN42812.1"/>
    </source>
</evidence>
<evidence type="ECO:0000313" key="4">
    <source>
        <dbReference type="Proteomes" id="UP001054925"/>
    </source>
</evidence>
<dbReference type="Proteomes" id="UP001054925">
    <property type="component" value="Unassembled WGS sequence"/>
</dbReference>
<dbReference type="Gene3D" id="1.10.30.50">
    <property type="match status" value="1"/>
</dbReference>
<dbReference type="EMBL" id="BQKK01000002">
    <property type="protein sequence ID" value="GJN42812.1"/>
    <property type="molecule type" value="Genomic_DNA"/>
</dbReference>
<reference evidence="3" key="1">
    <citation type="submission" date="2021-12" db="EMBL/GenBank/DDBJ databases">
        <title>Draft genome sequence of Corynebacterium ammoniagenes strain T-723.</title>
        <authorList>
            <person name="Matsuzawa M."/>
            <person name="Hiratani M."/>
            <person name="Abe I."/>
            <person name="Tsuji Y."/>
            <person name="Nakamura J."/>
        </authorList>
    </citation>
    <scope>NUCLEOTIDE SEQUENCE</scope>
    <source>
        <strain evidence="3">T-723</strain>
    </source>
</reference>
<gene>
    <name evidence="3" type="ORF">CAT723_12910</name>
</gene>
<proteinExistence type="predicted"/>
<name>A0AAV5G687_CORAM</name>
<evidence type="ECO:0000256" key="1">
    <source>
        <dbReference type="SAM" id="Phobius"/>
    </source>
</evidence>
<protein>
    <recommendedName>
        <fullName evidence="2">GmrSD restriction endonucleases C-terminal domain-containing protein</fullName>
    </recommendedName>
</protein>
<feature type="domain" description="GmrSD restriction endonucleases C-terminal" evidence="2">
    <location>
        <begin position="145"/>
        <end position="204"/>
    </location>
</feature>